<keyword evidence="4" id="KW-1185">Reference proteome</keyword>
<feature type="signal peptide" evidence="2">
    <location>
        <begin position="1"/>
        <end position="22"/>
    </location>
</feature>
<name>A0A9X3X8I1_9BACT</name>
<evidence type="ECO:0000256" key="1">
    <source>
        <dbReference type="SAM" id="Coils"/>
    </source>
</evidence>
<dbReference type="Proteomes" id="UP001151081">
    <property type="component" value="Unassembled WGS sequence"/>
</dbReference>
<gene>
    <name evidence="3" type="ORF">KEG57_37260</name>
</gene>
<sequence>MKRFLCLAVLLLACVLPMTALAGTPYTVHWEMHQESNSCEDARLGMEGGAYFHGNGMPLATFEVPGAYFASPDGSRRNVAEAPFDSVLLRMGANEFSFGVSASTGNNTCVHSQNIVTLVAPTLGIQKPLFNVRRDGTAFSGSTQVGLALAEINPPLAQAITNLEVAIAHEREALLANASAIADLDERLSFLRELDLELHDLVQRPLDEISQVDLDAILDRYTGVVDEATRAALKELIDDLKQSVVDLQNELASLAAEFGAQADAVADFLTADARADGFDPDDPFHYGLGPSGTPSVDIPDLSGVPGAFEPGNDPYAAYADAVIAALEEDVSGGKVVDRGSFVATVRAWRANQAAIEKALLSGSGVTQAEMSAFLNAQNKVTNHLKHYMDAADWFLDSQVPADVRAQVDGVLKNLYGAHAEQLKDALNAMGGGDGGTIDLEKTHLFQMIRGFSAGVSELGDVAAPYVDVMVTMTHAATRIGIGFVPYVGAALDLCEAVTGKELCLPDGRELSLGERIFSAVGTGVGAGVAFHKGMKNAPIGAVGKATAQGVVEFGPELVEALSKSRIKEWRGIKRGAFKLSEKLEHVFERDVALHLIKKEGHKMLALGDGEVRQVVGILPSAQVRGVSRACDFLTVSPNGGFVLSDSKFVGPKSTVNVPKALEQFNNVMAALGKKNVAGFVERAQIVIPAGGRLKEGFKIGEGGKLTSTATGELVKVTGAKNVELVVHVVEL</sequence>
<dbReference type="RefSeq" id="WP_272425682.1">
    <property type="nucleotide sequence ID" value="NZ_JAGTJJ010000036.1"/>
</dbReference>
<evidence type="ECO:0000313" key="3">
    <source>
        <dbReference type="EMBL" id="MDC3986187.1"/>
    </source>
</evidence>
<feature type="chain" id="PRO_5040842474" evidence="2">
    <location>
        <begin position="23"/>
        <end position="731"/>
    </location>
</feature>
<proteinExistence type="predicted"/>
<dbReference type="AlphaFoldDB" id="A0A9X3X8I1"/>
<evidence type="ECO:0000256" key="2">
    <source>
        <dbReference type="SAM" id="SignalP"/>
    </source>
</evidence>
<evidence type="ECO:0000313" key="4">
    <source>
        <dbReference type="Proteomes" id="UP001151081"/>
    </source>
</evidence>
<accession>A0A9X3X8I1</accession>
<organism evidence="3 4">
    <name type="scientific">Polyangium jinanense</name>
    <dbReference type="NCBI Taxonomy" id="2829994"/>
    <lineage>
        <taxon>Bacteria</taxon>
        <taxon>Pseudomonadati</taxon>
        <taxon>Myxococcota</taxon>
        <taxon>Polyangia</taxon>
        <taxon>Polyangiales</taxon>
        <taxon>Polyangiaceae</taxon>
        <taxon>Polyangium</taxon>
    </lineage>
</organism>
<keyword evidence="2" id="KW-0732">Signal</keyword>
<protein>
    <submittedName>
        <fullName evidence="3">Uncharacterized protein</fullName>
    </submittedName>
</protein>
<reference evidence="3 4" key="1">
    <citation type="submission" date="2021-04" db="EMBL/GenBank/DDBJ databases">
        <title>Genome analysis of Polyangium sp.</title>
        <authorList>
            <person name="Li Y."/>
            <person name="Wang J."/>
        </authorList>
    </citation>
    <scope>NUCLEOTIDE SEQUENCE [LARGE SCALE GENOMIC DNA]</scope>
    <source>
        <strain evidence="3 4">SDU14</strain>
    </source>
</reference>
<dbReference type="EMBL" id="JAGTJJ010000036">
    <property type="protein sequence ID" value="MDC3986187.1"/>
    <property type="molecule type" value="Genomic_DNA"/>
</dbReference>
<keyword evidence="1" id="KW-0175">Coiled coil</keyword>
<comment type="caution">
    <text evidence="3">The sequence shown here is derived from an EMBL/GenBank/DDBJ whole genome shotgun (WGS) entry which is preliminary data.</text>
</comment>
<feature type="coiled-coil region" evidence="1">
    <location>
        <begin position="230"/>
        <end position="257"/>
    </location>
</feature>